<keyword evidence="3" id="KW-1185">Reference proteome</keyword>
<feature type="compositionally biased region" description="Polar residues" evidence="1">
    <location>
        <begin position="1"/>
        <end position="11"/>
    </location>
</feature>
<accession>A0A479ZUP3</accession>
<name>A0A479ZUP3_9CYAN</name>
<reference evidence="3" key="1">
    <citation type="submission" date="2019-02" db="EMBL/GenBank/DDBJ databases">
        <title>Draft genome sequence of Sphaerospermopsis reniformis NIES-1949.</title>
        <authorList>
            <person name="Yamaguchi H."/>
            <person name="Suzuki S."/>
            <person name="Kawachi M."/>
        </authorList>
    </citation>
    <scope>NUCLEOTIDE SEQUENCE [LARGE SCALE GENOMIC DNA]</scope>
    <source>
        <strain evidence="3">NIES-1949</strain>
    </source>
</reference>
<evidence type="ECO:0000256" key="1">
    <source>
        <dbReference type="SAM" id="MobiDB-lite"/>
    </source>
</evidence>
<sequence>MAEANHTSSTRPPKKHRDPNLIARSKDELKRQQEDYIRETMKTSALKSLRQGKMQPSPVRVGKKCKIQLDDLQMRLQVDEKTILNMAFAYGYHESMQNQIKIQHLRKKVEDMIIDEETLMFEVNECTLDTLLKSGIEDAIFIYLNLGIILLHSRLIELETSAIF</sequence>
<evidence type="ECO:0000313" key="2">
    <source>
        <dbReference type="EMBL" id="GCL35213.1"/>
    </source>
</evidence>
<feature type="region of interest" description="Disordered" evidence="1">
    <location>
        <begin position="1"/>
        <end position="29"/>
    </location>
</feature>
<dbReference type="AlphaFoldDB" id="A0A479ZUP3"/>
<organism evidence="2 3">
    <name type="scientific">Sphaerospermopsis reniformis</name>
    <dbReference type="NCBI Taxonomy" id="531300"/>
    <lineage>
        <taxon>Bacteria</taxon>
        <taxon>Bacillati</taxon>
        <taxon>Cyanobacteriota</taxon>
        <taxon>Cyanophyceae</taxon>
        <taxon>Nostocales</taxon>
        <taxon>Aphanizomenonaceae</taxon>
        <taxon>Sphaerospermopsis</taxon>
    </lineage>
</organism>
<evidence type="ECO:0000313" key="3">
    <source>
        <dbReference type="Proteomes" id="UP000300142"/>
    </source>
</evidence>
<dbReference type="EMBL" id="BJCE01000005">
    <property type="protein sequence ID" value="GCL35213.1"/>
    <property type="molecule type" value="Genomic_DNA"/>
</dbReference>
<gene>
    <name evidence="2" type="ORF">SR1949_03050</name>
</gene>
<proteinExistence type="predicted"/>
<dbReference type="Proteomes" id="UP000300142">
    <property type="component" value="Unassembled WGS sequence"/>
</dbReference>
<dbReference type="RefSeq" id="WP_137666126.1">
    <property type="nucleotide sequence ID" value="NZ_BJCE01000005.1"/>
</dbReference>
<comment type="caution">
    <text evidence="2">The sequence shown here is derived from an EMBL/GenBank/DDBJ whole genome shotgun (WGS) entry which is preliminary data.</text>
</comment>
<protein>
    <submittedName>
        <fullName evidence="2">Uncharacterized protein</fullName>
    </submittedName>
</protein>